<reference evidence="1" key="1">
    <citation type="submission" date="2019-08" db="EMBL/GenBank/DDBJ databases">
        <authorList>
            <person name="Kucharzyk K."/>
            <person name="Murdoch R.W."/>
            <person name="Higgins S."/>
            <person name="Loffler F."/>
        </authorList>
    </citation>
    <scope>NUCLEOTIDE SEQUENCE</scope>
</reference>
<sequence>MNKTLRTVLITLAVTVVFLFAVVMLFGEDQTVPASTSSHGSENILADAQMKEGADTQIEVKEKPESAAGTLSQEQYAAALAYDVFDWNSADEKTKADMAESIISVWADYGDSYEQSAKELVTYIGQHLYDQANIFEVACTAAQIDPQPYFERMN</sequence>
<evidence type="ECO:0000313" key="1">
    <source>
        <dbReference type="EMBL" id="MPM92290.1"/>
    </source>
</evidence>
<accession>A0A645DS34</accession>
<protein>
    <submittedName>
        <fullName evidence="1">Uncharacterized protein</fullName>
    </submittedName>
</protein>
<gene>
    <name evidence="1" type="ORF">SDC9_139425</name>
</gene>
<organism evidence="1">
    <name type="scientific">bioreactor metagenome</name>
    <dbReference type="NCBI Taxonomy" id="1076179"/>
    <lineage>
        <taxon>unclassified sequences</taxon>
        <taxon>metagenomes</taxon>
        <taxon>ecological metagenomes</taxon>
    </lineage>
</organism>
<comment type="caution">
    <text evidence="1">The sequence shown here is derived from an EMBL/GenBank/DDBJ whole genome shotgun (WGS) entry which is preliminary data.</text>
</comment>
<dbReference type="EMBL" id="VSSQ01039246">
    <property type="protein sequence ID" value="MPM92290.1"/>
    <property type="molecule type" value="Genomic_DNA"/>
</dbReference>
<proteinExistence type="predicted"/>
<name>A0A645DS34_9ZZZZ</name>
<dbReference type="AlphaFoldDB" id="A0A645DS34"/>